<dbReference type="InterPro" id="IPR008302">
    <property type="entry name" value="NamZ"/>
</dbReference>
<dbReference type="Gene3D" id="3.40.50.12170">
    <property type="entry name" value="Uncharacterised protein PF07075, DUF1343"/>
    <property type="match status" value="1"/>
</dbReference>
<feature type="domain" description="Peptidoglycan beta-N-acetylmuramidase NamZ C-terminal" evidence="3">
    <location>
        <begin position="253"/>
        <end position="392"/>
    </location>
</feature>
<keyword evidence="1" id="KW-0732">Signal</keyword>
<evidence type="ECO:0000313" key="4">
    <source>
        <dbReference type="EMBL" id="MFD2936638.1"/>
    </source>
</evidence>
<name>A0ABW6AR48_9BACT</name>
<keyword evidence="5" id="KW-1185">Reference proteome</keyword>
<feature type="chain" id="PRO_5047070290" evidence="1">
    <location>
        <begin position="22"/>
        <end position="393"/>
    </location>
</feature>
<dbReference type="PANTHER" id="PTHR42915:SF1">
    <property type="entry name" value="PEPTIDOGLYCAN BETA-N-ACETYLMURAMIDASE NAMZ"/>
    <property type="match status" value="1"/>
</dbReference>
<gene>
    <name evidence="4" type="ORF">ACFS25_22845</name>
</gene>
<reference evidence="5" key="1">
    <citation type="journal article" date="2019" name="Int. J. Syst. Evol. Microbiol.">
        <title>The Global Catalogue of Microorganisms (GCM) 10K type strain sequencing project: providing services to taxonomists for standard genome sequencing and annotation.</title>
        <authorList>
            <consortium name="The Broad Institute Genomics Platform"/>
            <consortium name="The Broad Institute Genome Sequencing Center for Infectious Disease"/>
            <person name="Wu L."/>
            <person name="Ma J."/>
        </authorList>
    </citation>
    <scope>NUCLEOTIDE SEQUENCE [LARGE SCALE GENOMIC DNA]</scope>
    <source>
        <strain evidence="5">KCTC 52490</strain>
    </source>
</reference>
<dbReference type="Pfam" id="PF07075">
    <property type="entry name" value="NamZ_N"/>
    <property type="match status" value="1"/>
</dbReference>
<evidence type="ECO:0000313" key="5">
    <source>
        <dbReference type="Proteomes" id="UP001597512"/>
    </source>
</evidence>
<dbReference type="PIRSF" id="PIRSF016719">
    <property type="entry name" value="UCP016719"/>
    <property type="match status" value="1"/>
</dbReference>
<organism evidence="4 5">
    <name type="scientific">Spirosoma flavum</name>
    <dbReference type="NCBI Taxonomy" id="2048557"/>
    <lineage>
        <taxon>Bacteria</taxon>
        <taxon>Pseudomonadati</taxon>
        <taxon>Bacteroidota</taxon>
        <taxon>Cytophagia</taxon>
        <taxon>Cytophagales</taxon>
        <taxon>Cytophagaceae</taxon>
        <taxon>Spirosoma</taxon>
    </lineage>
</organism>
<dbReference type="Proteomes" id="UP001597512">
    <property type="component" value="Unassembled WGS sequence"/>
</dbReference>
<dbReference type="InterPro" id="IPR048502">
    <property type="entry name" value="NamZ_N"/>
</dbReference>
<dbReference type="EMBL" id="JBHUOM010000023">
    <property type="protein sequence ID" value="MFD2936638.1"/>
    <property type="molecule type" value="Genomic_DNA"/>
</dbReference>
<dbReference type="RefSeq" id="WP_381505615.1">
    <property type="nucleotide sequence ID" value="NZ_JBHUOM010000023.1"/>
</dbReference>
<evidence type="ECO:0000259" key="2">
    <source>
        <dbReference type="Pfam" id="PF07075"/>
    </source>
</evidence>
<evidence type="ECO:0000259" key="3">
    <source>
        <dbReference type="Pfam" id="PF20732"/>
    </source>
</evidence>
<protein>
    <submittedName>
        <fullName evidence="4">Exo-beta-N-acetylmuramidase NamZ domain-containing protein</fullName>
    </submittedName>
</protein>
<sequence>MTLLTKLFFIGFSTLAITCSAQTNPSKPSPAIQTGADQMNLYLPVLQGKRVGLVVNHTSRVGSVHLVDSLIARGVTIKTIFAPEHGFRGQATDGEEISSSRDPRTGIMITSLYGKNRKPTPKQMDSLDVIVFDIQDVGVRFYTYTSTMHYVMEACAEAGKPMILLDRPNPNGHYIDGPVLDPKFKSFVGLNPIPVVYGLTMGELARMINGEGWLAGAKTCPLTVVPLKNYTHQTPYILPVPPSPNLPNQQAVLLYPSLCFFEGTVVSVGRGTDKQFQVIGSPYTQYGPYTFTPVDKPGAVNPPLEGQLCYGLDLSNVTISKKGLVLDYFFDFFKRATDKSKFFLANNGIDRLVGTDQLRLQLLAGVSENKIRESWEPGLNVYKQIRKKYVLYP</sequence>
<evidence type="ECO:0000256" key="1">
    <source>
        <dbReference type="SAM" id="SignalP"/>
    </source>
</evidence>
<dbReference type="Pfam" id="PF20732">
    <property type="entry name" value="NamZ_C"/>
    <property type="match status" value="1"/>
</dbReference>
<accession>A0ABW6AR48</accession>
<feature type="signal peptide" evidence="1">
    <location>
        <begin position="1"/>
        <end position="21"/>
    </location>
</feature>
<dbReference type="PANTHER" id="PTHR42915">
    <property type="entry name" value="HYPOTHETICAL 460 KDA PROTEIN IN FEUA-SIGW INTERGENIC REGION [PRECURSOR]"/>
    <property type="match status" value="1"/>
</dbReference>
<dbReference type="Gene3D" id="3.90.1150.140">
    <property type="match status" value="1"/>
</dbReference>
<dbReference type="InterPro" id="IPR048503">
    <property type="entry name" value="NamZ_C"/>
</dbReference>
<proteinExistence type="predicted"/>
<comment type="caution">
    <text evidence="4">The sequence shown here is derived from an EMBL/GenBank/DDBJ whole genome shotgun (WGS) entry which is preliminary data.</text>
</comment>
<feature type="domain" description="Peptidoglycan beta-N-acetylmuramidase NamZ N-terminal" evidence="2">
    <location>
        <begin position="51"/>
        <end position="249"/>
    </location>
</feature>